<dbReference type="EMBL" id="JAOPHQ010004835">
    <property type="protein sequence ID" value="KAK0138097.1"/>
    <property type="molecule type" value="Genomic_DNA"/>
</dbReference>
<dbReference type="GO" id="GO:0048246">
    <property type="term" value="P:macrophage chemotaxis"/>
    <property type="evidence" value="ECO:0007669"/>
    <property type="project" value="TreeGrafter"/>
</dbReference>
<keyword evidence="8 12" id="KW-0666">Pyrogen</keyword>
<protein>
    <recommendedName>
        <fullName evidence="12">Interleukin-1</fullName>
    </recommendedName>
</protein>
<dbReference type="PRINTS" id="PR00264">
    <property type="entry name" value="INTERLEUKIN1"/>
</dbReference>
<accession>A0AA47NVZ3</accession>
<comment type="subunit">
    <text evidence="12">Monomer.</text>
</comment>
<dbReference type="PRINTS" id="PR01357">
    <property type="entry name" value="INTRLEUKN1AB"/>
</dbReference>
<feature type="compositionally biased region" description="Polar residues" evidence="13">
    <location>
        <begin position="48"/>
        <end position="57"/>
    </location>
</feature>
<reference evidence="15" key="1">
    <citation type="journal article" date="2023" name="Front. Mar. Sci.">
        <title>A new Merluccius polli reference genome to investigate the effects of global change in West African waters.</title>
        <authorList>
            <person name="Mateo J.L."/>
            <person name="Blanco-Fernandez C."/>
            <person name="Garcia-Vazquez E."/>
            <person name="Machado-Schiaffino G."/>
        </authorList>
    </citation>
    <scope>NUCLEOTIDE SEQUENCE</scope>
    <source>
        <strain evidence="15">C29</strain>
        <tissue evidence="15">Fin</tissue>
    </source>
</reference>
<comment type="subcellular location">
    <subcellularLocation>
        <location evidence="2">Cytoplasm</location>
        <location evidence="2">Cytosol</location>
    </subcellularLocation>
    <subcellularLocation>
        <location evidence="1">Lysosome</location>
    </subcellularLocation>
    <subcellularLocation>
        <location evidence="3">Secreted</location>
        <location evidence="3">Extracellular exosome</location>
    </subcellularLocation>
</comment>
<feature type="region of interest" description="Disordered" evidence="13">
    <location>
        <begin position="36"/>
        <end position="57"/>
    </location>
</feature>
<keyword evidence="16" id="KW-1185">Reference proteome</keyword>
<proteinExistence type="inferred from homology"/>
<dbReference type="PANTHER" id="PTHR10078">
    <property type="entry name" value="INTERLEUKIN-1 FAMILY MEMBER"/>
    <property type="match status" value="1"/>
</dbReference>
<sequence length="314" mass="35608">MRVLRHMDVHATAKATKMVCGREDLQHWHPRWDFSDTGHRFTAPPSPESNQSDSGQLSNYSEDMEIECSSMKKTSSSELRNHMMPQGMALEIVHHPLTMRQVVNLVIAMDRLKTCQSEMVMSSEFRDEDLLNILLESAVDEQLVLEITEAAPPEPTYSQEAESPQQCTLTDTVKRSLVLMRDTLELHAVRLQGGSKNLQVSLNMSTYLDPMPSTEAQPVALGIRDTKYYLSCSQGVDRPTLNLEEVHNKDDLKYISKNSDMARFLFYKRDSGLSVSSLMSARYAGWYISTAPEDNLPVDMCKQSASRYQSFTVR</sequence>
<dbReference type="Proteomes" id="UP001174136">
    <property type="component" value="Unassembled WGS sequence"/>
</dbReference>
<evidence type="ECO:0000256" key="12">
    <source>
        <dbReference type="RuleBase" id="RU003753"/>
    </source>
</evidence>
<dbReference type="InterPro" id="IPR000975">
    <property type="entry name" value="IL-1_fam"/>
</dbReference>
<dbReference type="InterPro" id="IPR003502">
    <property type="entry name" value="IL-1_propep"/>
</dbReference>
<dbReference type="SMART" id="SM00125">
    <property type="entry name" value="IL1"/>
    <property type="match status" value="1"/>
</dbReference>
<evidence type="ECO:0000256" key="11">
    <source>
        <dbReference type="ARBA" id="ARBA00023246"/>
    </source>
</evidence>
<evidence type="ECO:0000256" key="13">
    <source>
        <dbReference type="SAM" id="MobiDB-lite"/>
    </source>
</evidence>
<dbReference type="InterPro" id="IPR008996">
    <property type="entry name" value="IL1/FGF"/>
</dbReference>
<evidence type="ECO:0000256" key="9">
    <source>
        <dbReference type="ARBA" id="ARBA00023198"/>
    </source>
</evidence>
<dbReference type="Pfam" id="PF00340">
    <property type="entry name" value="IL1"/>
    <property type="match status" value="1"/>
</dbReference>
<dbReference type="Gene3D" id="2.80.10.50">
    <property type="match status" value="1"/>
</dbReference>
<feature type="domain" description="Interleukin-1 propeptide" evidence="14">
    <location>
        <begin position="56"/>
        <end position="136"/>
    </location>
</feature>
<dbReference type="GO" id="GO:0005149">
    <property type="term" value="F:interleukin-1 receptor binding"/>
    <property type="evidence" value="ECO:0007669"/>
    <property type="project" value="UniProtKB-UniRule"/>
</dbReference>
<dbReference type="GO" id="GO:0005829">
    <property type="term" value="C:cytosol"/>
    <property type="evidence" value="ECO:0007669"/>
    <property type="project" value="UniProtKB-SubCell"/>
</dbReference>
<keyword evidence="6 12" id="KW-0202">Cytokine</keyword>
<evidence type="ECO:0000256" key="8">
    <source>
        <dbReference type="ARBA" id="ARBA00022620"/>
    </source>
</evidence>
<dbReference type="GO" id="GO:0006955">
    <property type="term" value="P:immune response"/>
    <property type="evidence" value="ECO:0007669"/>
    <property type="project" value="InterPro"/>
</dbReference>
<dbReference type="GO" id="GO:0042119">
    <property type="term" value="P:neutrophil activation"/>
    <property type="evidence" value="ECO:0007669"/>
    <property type="project" value="TreeGrafter"/>
</dbReference>
<dbReference type="CDD" id="cd23296">
    <property type="entry name" value="beta-trefoil_IL1B"/>
    <property type="match status" value="1"/>
</dbReference>
<evidence type="ECO:0000256" key="4">
    <source>
        <dbReference type="ARBA" id="ARBA00010448"/>
    </source>
</evidence>
<evidence type="ECO:0000313" key="16">
    <source>
        <dbReference type="Proteomes" id="UP001174136"/>
    </source>
</evidence>
<dbReference type="GO" id="GO:0005125">
    <property type="term" value="F:cytokine activity"/>
    <property type="evidence" value="ECO:0007669"/>
    <property type="project" value="UniProtKB-UniRule"/>
</dbReference>
<evidence type="ECO:0000256" key="1">
    <source>
        <dbReference type="ARBA" id="ARBA00004371"/>
    </source>
</evidence>
<name>A0AA47NVZ3_MERPO</name>
<keyword evidence="7 12" id="KW-0964">Secreted</keyword>
<evidence type="ECO:0000259" key="14">
    <source>
        <dbReference type="Pfam" id="PF02394"/>
    </source>
</evidence>
<evidence type="ECO:0000313" key="15">
    <source>
        <dbReference type="EMBL" id="KAK0138097.1"/>
    </source>
</evidence>
<evidence type="ECO:0000256" key="10">
    <source>
        <dbReference type="ARBA" id="ARBA00023228"/>
    </source>
</evidence>
<dbReference type="GO" id="GO:0051781">
    <property type="term" value="P:positive regulation of cell division"/>
    <property type="evidence" value="ECO:0007669"/>
    <property type="project" value="UniProtKB-KW"/>
</dbReference>
<dbReference type="GO" id="GO:1901222">
    <property type="term" value="P:regulation of non-canonical NF-kappaB signal transduction"/>
    <property type="evidence" value="ECO:0007669"/>
    <property type="project" value="TreeGrafter"/>
</dbReference>
<comment type="similarity">
    <text evidence="4 12">Belongs to the IL-1 family.</text>
</comment>
<dbReference type="AlphaFoldDB" id="A0AA47NVZ3"/>
<keyword evidence="11 12" id="KW-0497">Mitogen</keyword>
<keyword evidence="9 12" id="KW-0395">Inflammatory response</keyword>
<dbReference type="SUPFAM" id="SSF50353">
    <property type="entry name" value="Cytokine"/>
    <property type="match status" value="1"/>
</dbReference>
<organism evidence="15 16">
    <name type="scientific">Merluccius polli</name>
    <name type="common">Benguela hake</name>
    <name type="synonym">Merluccius cadenati</name>
    <dbReference type="NCBI Taxonomy" id="89951"/>
    <lineage>
        <taxon>Eukaryota</taxon>
        <taxon>Metazoa</taxon>
        <taxon>Chordata</taxon>
        <taxon>Craniata</taxon>
        <taxon>Vertebrata</taxon>
        <taxon>Euteleostomi</taxon>
        <taxon>Actinopterygii</taxon>
        <taxon>Neopterygii</taxon>
        <taxon>Teleostei</taxon>
        <taxon>Neoteleostei</taxon>
        <taxon>Acanthomorphata</taxon>
        <taxon>Zeiogadaria</taxon>
        <taxon>Gadariae</taxon>
        <taxon>Gadiformes</taxon>
        <taxon>Gadoidei</taxon>
        <taxon>Merlucciidae</taxon>
        <taxon>Merluccius</taxon>
    </lineage>
</organism>
<gene>
    <name evidence="15" type="primary">il1b</name>
    <name evidence="15" type="ORF">N1851_025640</name>
</gene>
<evidence type="ECO:0000256" key="6">
    <source>
        <dbReference type="ARBA" id="ARBA00022514"/>
    </source>
</evidence>
<dbReference type="GO" id="GO:0071222">
    <property type="term" value="P:cellular response to lipopolysaccharide"/>
    <property type="evidence" value="ECO:0007669"/>
    <property type="project" value="TreeGrafter"/>
</dbReference>
<keyword evidence="5" id="KW-0963">Cytoplasm</keyword>
<dbReference type="Pfam" id="PF02394">
    <property type="entry name" value="IL1_propep"/>
    <property type="match status" value="1"/>
</dbReference>
<keyword evidence="10" id="KW-0458">Lysosome</keyword>
<evidence type="ECO:0000256" key="7">
    <source>
        <dbReference type="ARBA" id="ARBA00022525"/>
    </source>
</evidence>
<dbReference type="PANTHER" id="PTHR10078:SF30">
    <property type="entry name" value="INTERLEUKIN-1 BETA"/>
    <property type="match status" value="1"/>
</dbReference>
<evidence type="ECO:0000256" key="5">
    <source>
        <dbReference type="ARBA" id="ARBA00022490"/>
    </source>
</evidence>
<dbReference type="GO" id="GO:0019221">
    <property type="term" value="P:cytokine-mediated signaling pathway"/>
    <property type="evidence" value="ECO:0007669"/>
    <property type="project" value="TreeGrafter"/>
</dbReference>
<dbReference type="GO" id="GO:0001660">
    <property type="term" value="P:fever generation"/>
    <property type="evidence" value="ECO:0007669"/>
    <property type="project" value="UniProtKB-UniRule"/>
</dbReference>
<dbReference type="GO" id="GO:0010628">
    <property type="term" value="P:positive regulation of gene expression"/>
    <property type="evidence" value="ECO:0007669"/>
    <property type="project" value="TreeGrafter"/>
</dbReference>
<dbReference type="GO" id="GO:0005764">
    <property type="term" value="C:lysosome"/>
    <property type="evidence" value="ECO:0007669"/>
    <property type="project" value="UniProtKB-SubCell"/>
</dbReference>
<dbReference type="GO" id="GO:0005615">
    <property type="term" value="C:extracellular space"/>
    <property type="evidence" value="ECO:0007669"/>
    <property type="project" value="UniProtKB-KW"/>
</dbReference>
<evidence type="ECO:0000256" key="3">
    <source>
        <dbReference type="ARBA" id="ARBA00004550"/>
    </source>
</evidence>
<dbReference type="PRINTS" id="PR01359">
    <property type="entry name" value="INTRLEUKIN1B"/>
</dbReference>
<evidence type="ECO:0000256" key="2">
    <source>
        <dbReference type="ARBA" id="ARBA00004514"/>
    </source>
</evidence>
<comment type="caution">
    <text evidence="15">The sequence shown here is derived from an EMBL/GenBank/DDBJ whole genome shotgun (WGS) entry which is preliminary data.</text>
</comment>